<feature type="transmembrane region" description="Helical" evidence="7">
    <location>
        <begin position="372"/>
        <end position="402"/>
    </location>
</feature>
<evidence type="ECO:0000256" key="6">
    <source>
        <dbReference type="ARBA" id="ARBA00023136"/>
    </source>
</evidence>
<evidence type="ECO:0000256" key="7">
    <source>
        <dbReference type="SAM" id="Phobius"/>
    </source>
</evidence>
<dbReference type="RefSeq" id="WP_380552609.1">
    <property type="nucleotide sequence ID" value="NZ_JBHEZY010000004.1"/>
</dbReference>
<keyword evidence="3" id="KW-0808">Transferase</keyword>
<protein>
    <submittedName>
        <fullName evidence="9">Glycosyltransferase family 2 protein</fullName>
    </submittedName>
</protein>
<dbReference type="InterPro" id="IPR050321">
    <property type="entry name" value="Glycosyltr_2/OpgH_subfam"/>
</dbReference>
<accession>A0ABV6X078</accession>
<keyword evidence="2" id="KW-0328">Glycosyltransferase</keyword>
<dbReference type="Proteomes" id="UP001592530">
    <property type="component" value="Unassembled WGS sequence"/>
</dbReference>
<keyword evidence="6 7" id="KW-0472">Membrane</keyword>
<feature type="transmembrane region" description="Helical" evidence="7">
    <location>
        <begin position="78"/>
        <end position="99"/>
    </location>
</feature>
<reference evidence="9 10" key="1">
    <citation type="submission" date="2024-09" db="EMBL/GenBank/DDBJ databases">
        <authorList>
            <person name="Lee S.D."/>
        </authorList>
    </citation>
    <scope>NUCLEOTIDE SEQUENCE [LARGE SCALE GENOMIC DNA]</scope>
    <source>
        <strain evidence="9 10">N1-3</strain>
    </source>
</reference>
<evidence type="ECO:0000256" key="5">
    <source>
        <dbReference type="ARBA" id="ARBA00022989"/>
    </source>
</evidence>
<evidence type="ECO:0000313" key="9">
    <source>
        <dbReference type="EMBL" id="MFC1431697.1"/>
    </source>
</evidence>
<keyword evidence="5 7" id="KW-1133">Transmembrane helix</keyword>
<evidence type="ECO:0000256" key="1">
    <source>
        <dbReference type="ARBA" id="ARBA00004141"/>
    </source>
</evidence>
<keyword evidence="4 7" id="KW-0812">Transmembrane</keyword>
<name>A0ABV6X078_9ACTN</name>
<comment type="caution">
    <text evidence="9">The sequence shown here is derived from an EMBL/GenBank/DDBJ whole genome shotgun (WGS) entry which is preliminary data.</text>
</comment>
<proteinExistence type="predicted"/>
<evidence type="ECO:0000256" key="4">
    <source>
        <dbReference type="ARBA" id="ARBA00022692"/>
    </source>
</evidence>
<feature type="transmembrane region" description="Helical" evidence="7">
    <location>
        <begin position="53"/>
        <end position="72"/>
    </location>
</feature>
<evidence type="ECO:0000256" key="2">
    <source>
        <dbReference type="ARBA" id="ARBA00022676"/>
    </source>
</evidence>
<dbReference type="InterPro" id="IPR001173">
    <property type="entry name" value="Glyco_trans_2-like"/>
</dbReference>
<dbReference type="Pfam" id="PF13632">
    <property type="entry name" value="Glyco_trans_2_3"/>
    <property type="match status" value="1"/>
</dbReference>
<evidence type="ECO:0000256" key="3">
    <source>
        <dbReference type="ARBA" id="ARBA00022679"/>
    </source>
</evidence>
<dbReference type="Gene3D" id="3.90.550.10">
    <property type="entry name" value="Spore Coat Polysaccharide Biosynthesis Protein SpsA, Chain A"/>
    <property type="match status" value="1"/>
</dbReference>
<dbReference type="InterPro" id="IPR029044">
    <property type="entry name" value="Nucleotide-diphossugar_trans"/>
</dbReference>
<feature type="transmembrane region" description="Helical" evidence="7">
    <location>
        <begin position="408"/>
        <end position="426"/>
    </location>
</feature>
<dbReference type="PANTHER" id="PTHR43867">
    <property type="entry name" value="CELLULOSE SYNTHASE CATALYTIC SUBUNIT A [UDP-FORMING]"/>
    <property type="match status" value="1"/>
</dbReference>
<dbReference type="EMBL" id="JBHEZY010000004">
    <property type="protein sequence ID" value="MFC1431697.1"/>
    <property type="molecule type" value="Genomic_DNA"/>
</dbReference>
<feature type="domain" description="Glycosyltransferase 2-like" evidence="8">
    <location>
        <begin position="208"/>
        <end position="402"/>
    </location>
</feature>
<evidence type="ECO:0000259" key="8">
    <source>
        <dbReference type="Pfam" id="PF13632"/>
    </source>
</evidence>
<organism evidence="9 10">
    <name type="scientific">Streptacidiphilus alkalitolerans</name>
    <dbReference type="NCBI Taxonomy" id="3342712"/>
    <lineage>
        <taxon>Bacteria</taxon>
        <taxon>Bacillati</taxon>
        <taxon>Actinomycetota</taxon>
        <taxon>Actinomycetes</taxon>
        <taxon>Kitasatosporales</taxon>
        <taxon>Streptomycetaceae</taxon>
        <taxon>Streptacidiphilus</taxon>
    </lineage>
</organism>
<comment type="subcellular location">
    <subcellularLocation>
        <location evidence="1">Membrane</location>
        <topology evidence="1">Multi-pass membrane protein</topology>
    </subcellularLocation>
</comment>
<sequence>MSAVDDHYRPGAQSGGDLTALGDPTALEELGAPLFPSPSVAERFTYLRRNAGALALCSLVSFGCLGLSQVNFMATSPWLLLYLPFFALTTVYFLASLWVNGFGRSFRLREHEQVVAAWQPAVHPSVDVFLPVCGEPLAVLHNTWHHVRLLAHRYPGTVRPMVLDDSASAEVRELAASFDFDYTTRPDRGWFKKAGNLRHGFARSDGDFILILDADFCPSADLLDELLPYLAADPRIGIVQSPQHFRVLSTGQNWIERGAGAIQELFYRNVQVSRQHHGAAICVGSCAVYRRAALDEIGGTALIEHSEDVHTGFALGAAGWKLRYVPLVLATGLCPDNLTAFYRQQYRWCTGSLSMMTSPAFWRTKLRPVARLCYASGFLHYIQTAASVFMAPLVPLTLLFALPHQMRFENSLLALPAILYTTVVFPRWHRCRYGLEAWAAKLVCCWAHVFAITDLLRRRPEGWQPTGAASSGSGRHRLRLGLIGWSGSTALLWLCAATWRMCTLRPEDFLLLTVSGLGYTATVIRALIPPTRPAP</sequence>
<gene>
    <name evidence="9" type="ORF">ACEZDB_13685</name>
</gene>
<feature type="transmembrane region" description="Helical" evidence="7">
    <location>
        <begin position="509"/>
        <end position="528"/>
    </location>
</feature>
<dbReference type="SUPFAM" id="SSF53448">
    <property type="entry name" value="Nucleotide-diphospho-sugar transferases"/>
    <property type="match status" value="1"/>
</dbReference>
<evidence type="ECO:0000313" key="10">
    <source>
        <dbReference type="Proteomes" id="UP001592530"/>
    </source>
</evidence>
<dbReference type="CDD" id="cd06421">
    <property type="entry name" value="CESA_CelA_like"/>
    <property type="match status" value="1"/>
</dbReference>
<dbReference type="PANTHER" id="PTHR43867:SF2">
    <property type="entry name" value="CELLULOSE SYNTHASE CATALYTIC SUBUNIT A [UDP-FORMING]"/>
    <property type="match status" value="1"/>
</dbReference>